<feature type="compositionally biased region" description="Pro residues" evidence="16">
    <location>
        <begin position="974"/>
        <end position="983"/>
    </location>
</feature>
<dbReference type="GO" id="GO:0005524">
    <property type="term" value="F:ATP binding"/>
    <property type="evidence" value="ECO:0007669"/>
    <property type="project" value="UniProtKB-UniRule"/>
</dbReference>
<feature type="region of interest" description="Disordered" evidence="16">
    <location>
        <begin position="554"/>
        <end position="573"/>
    </location>
</feature>
<protein>
    <recommendedName>
        <fullName evidence="12">DNA 3'-5' helicase</fullName>
        <ecNumber evidence="12">5.6.2.4</ecNumber>
    </recommendedName>
    <alternativeName>
        <fullName evidence="13">DNA 3'-5' helicase II</fullName>
    </alternativeName>
</protein>
<dbReference type="EMBL" id="LYMM01000027">
    <property type="protein sequence ID" value="PNU05269.1"/>
    <property type="molecule type" value="Genomic_DNA"/>
</dbReference>
<dbReference type="InterPro" id="IPR014151">
    <property type="entry name" value="DNA_helicase_AddA"/>
</dbReference>
<evidence type="ECO:0000256" key="2">
    <source>
        <dbReference type="ARBA" id="ARBA00022741"/>
    </source>
</evidence>
<evidence type="ECO:0000259" key="18">
    <source>
        <dbReference type="PROSITE" id="PS51217"/>
    </source>
</evidence>
<dbReference type="GO" id="GO:0003677">
    <property type="term" value="F:DNA binding"/>
    <property type="evidence" value="ECO:0007669"/>
    <property type="project" value="UniProtKB-KW"/>
</dbReference>
<comment type="catalytic activity">
    <reaction evidence="11">
        <text>Couples ATP hydrolysis with the unwinding of duplex DNA by translocating in the 3'-5' direction.</text>
        <dbReference type="EC" id="5.6.2.4"/>
    </reaction>
</comment>
<keyword evidence="8" id="KW-0238">DNA-binding</keyword>
<evidence type="ECO:0000256" key="10">
    <source>
        <dbReference type="ARBA" id="ARBA00023235"/>
    </source>
</evidence>
<dbReference type="PROSITE" id="PS51217">
    <property type="entry name" value="UVRD_HELICASE_CTER"/>
    <property type="match status" value="1"/>
</dbReference>
<keyword evidence="5 15" id="KW-0347">Helicase</keyword>
<name>A0A2K2G2J9_9SPHN</name>
<keyword evidence="4 15" id="KW-0378">Hydrolase</keyword>
<keyword evidence="7 15" id="KW-0067">ATP-binding</keyword>
<evidence type="ECO:0000256" key="12">
    <source>
        <dbReference type="ARBA" id="ARBA00034808"/>
    </source>
</evidence>
<organism evidence="19 20">
    <name type="scientific">Novosphingobium guangzhouense</name>
    <dbReference type="NCBI Taxonomy" id="1850347"/>
    <lineage>
        <taxon>Bacteria</taxon>
        <taxon>Pseudomonadati</taxon>
        <taxon>Pseudomonadota</taxon>
        <taxon>Alphaproteobacteria</taxon>
        <taxon>Sphingomonadales</taxon>
        <taxon>Sphingomonadaceae</taxon>
        <taxon>Novosphingobium</taxon>
    </lineage>
</organism>
<evidence type="ECO:0000256" key="13">
    <source>
        <dbReference type="ARBA" id="ARBA00034923"/>
    </source>
</evidence>
<evidence type="ECO:0000256" key="3">
    <source>
        <dbReference type="ARBA" id="ARBA00022763"/>
    </source>
</evidence>
<dbReference type="InterPro" id="IPR038726">
    <property type="entry name" value="PDDEXK_AddAB-type"/>
</dbReference>
<evidence type="ECO:0000256" key="1">
    <source>
        <dbReference type="ARBA" id="ARBA00022722"/>
    </source>
</evidence>
<keyword evidence="10" id="KW-0413">Isomerase</keyword>
<dbReference type="SUPFAM" id="SSF52980">
    <property type="entry name" value="Restriction endonuclease-like"/>
    <property type="match status" value="1"/>
</dbReference>
<keyword evidence="1" id="KW-0540">Nuclease</keyword>
<dbReference type="Gene3D" id="1.10.486.10">
    <property type="entry name" value="PCRA, domain 4"/>
    <property type="match status" value="1"/>
</dbReference>
<reference evidence="19 20" key="1">
    <citation type="submission" date="2016-05" db="EMBL/GenBank/DDBJ databases">
        <title>Complete genome sequence of Novosphingobium guangzhouense SA925(T).</title>
        <authorList>
            <person name="Sha S."/>
        </authorList>
    </citation>
    <scope>NUCLEOTIDE SEQUENCE [LARGE SCALE GENOMIC DNA]</scope>
    <source>
        <strain evidence="19 20">SA925</strain>
    </source>
</reference>
<keyword evidence="9" id="KW-0234">DNA repair</keyword>
<evidence type="ECO:0000256" key="8">
    <source>
        <dbReference type="ARBA" id="ARBA00023125"/>
    </source>
</evidence>
<dbReference type="GO" id="GO:0033202">
    <property type="term" value="C:DNA helicase complex"/>
    <property type="evidence" value="ECO:0007669"/>
    <property type="project" value="TreeGrafter"/>
</dbReference>
<dbReference type="GO" id="GO:0004527">
    <property type="term" value="F:exonuclease activity"/>
    <property type="evidence" value="ECO:0007669"/>
    <property type="project" value="UniProtKB-KW"/>
</dbReference>
<feature type="domain" description="UvrD-like helicase ATP-binding" evidence="17">
    <location>
        <begin position="7"/>
        <end position="508"/>
    </location>
</feature>
<feature type="region of interest" description="Disordered" evidence="16">
    <location>
        <begin position="957"/>
        <end position="1006"/>
    </location>
</feature>
<dbReference type="NCBIfam" id="TIGR02784">
    <property type="entry name" value="addA_alphas"/>
    <property type="match status" value="1"/>
</dbReference>
<keyword evidence="6" id="KW-0269">Exonuclease</keyword>
<proteinExistence type="predicted"/>
<evidence type="ECO:0000256" key="5">
    <source>
        <dbReference type="ARBA" id="ARBA00022806"/>
    </source>
</evidence>
<evidence type="ECO:0000256" key="14">
    <source>
        <dbReference type="ARBA" id="ARBA00048988"/>
    </source>
</evidence>
<evidence type="ECO:0000256" key="7">
    <source>
        <dbReference type="ARBA" id="ARBA00022840"/>
    </source>
</evidence>
<dbReference type="InterPro" id="IPR014016">
    <property type="entry name" value="UvrD-like_ATP-bd"/>
</dbReference>
<feature type="binding site" evidence="15">
    <location>
        <begin position="28"/>
        <end position="35"/>
    </location>
    <ligand>
        <name>ATP</name>
        <dbReference type="ChEBI" id="CHEBI:30616"/>
    </ligand>
</feature>
<dbReference type="Gene3D" id="3.40.50.300">
    <property type="entry name" value="P-loop containing nucleotide triphosphate hydrolases"/>
    <property type="match status" value="4"/>
</dbReference>
<dbReference type="Pfam" id="PF13361">
    <property type="entry name" value="UvrD_C"/>
    <property type="match status" value="1"/>
</dbReference>
<dbReference type="PANTHER" id="PTHR11070">
    <property type="entry name" value="UVRD / RECB / PCRA DNA HELICASE FAMILY MEMBER"/>
    <property type="match status" value="1"/>
</dbReference>
<dbReference type="PROSITE" id="PS51198">
    <property type="entry name" value="UVRD_HELICASE_ATP_BIND"/>
    <property type="match status" value="1"/>
</dbReference>
<dbReference type="GO" id="GO:0043138">
    <property type="term" value="F:3'-5' DNA helicase activity"/>
    <property type="evidence" value="ECO:0007669"/>
    <property type="project" value="UniProtKB-EC"/>
</dbReference>
<evidence type="ECO:0000256" key="11">
    <source>
        <dbReference type="ARBA" id="ARBA00034617"/>
    </source>
</evidence>
<dbReference type="InterPro" id="IPR000212">
    <property type="entry name" value="DNA_helicase_UvrD/REP"/>
</dbReference>
<keyword evidence="3" id="KW-0227">DNA damage</keyword>
<evidence type="ECO:0000256" key="15">
    <source>
        <dbReference type="PROSITE-ProRule" id="PRU00560"/>
    </source>
</evidence>
<dbReference type="InterPro" id="IPR014017">
    <property type="entry name" value="DNA_helicase_UvrD-like_C"/>
</dbReference>
<evidence type="ECO:0000259" key="17">
    <source>
        <dbReference type="PROSITE" id="PS51198"/>
    </source>
</evidence>
<dbReference type="Gene3D" id="3.90.320.10">
    <property type="match status" value="1"/>
</dbReference>
<feature type="domain" description="UvrD-like helicase C-terminal" evidence="18">
    <location>
        <begin position="526"/>
        <end position="814"/>
    </location>
</feature>
<evidence type="ECO:0000313" key="19">
    <source>
        <dbReference type="EMBL" id="PNU05269.1"/>
    </source>
</evidence>
<sequence>MSGPAAVHPLHGNQMRAVDPQETVWLSASAGTGKTQVLSSRVLRLLLQPNVDPSQILCLTFTKAGATEMAARINGTLAEWVRLDEFGLRARLAAIGAQATDENLARARTLFASVLDSPGGGLRIDTIHAFSQWLLATFPLEADLIPGSRPMEDRERDLLARQVLADLLVDAQNAPVGDPALLRAVEQLSLRHGPDAVMAFLLRCASAREAWFGPGGWQAADMRGNVLRLLGLPSDADADWLAARCEDAAFDVRSLRHCMAVNNEWGTKTGLGAVDAISEWLLGNARQRLESLDALAKVFLTAKGEPKSTTSLDKIDPGYADSAARVIERILEVRALRALLALAERLVPALRLGRAFAMAWDAAKQREGLIDFDDQIRRAADLLANQAQADWIRYKLDRRFDHILVDEAQDTNAAQWDIIFAMAGEFWAGLSKYEDSPQESLMRTLFVVGDYKQAIFRFQGTSPENFRRAADRVRREMDAAADNAQMLRSNHSARALLELGLDRSFRTAQTVLDFVDRAIAGVGHENFGLDQPPEPHEGQERPGYVALWHPVSDSTDAEDDELPDEEGATPDWLSRPDRQMAERIALQVREWLDEQGPGFTLAKGTPRRARAGDIMVLVRQRKELAGLIVARLHAAGVPVAGVDRLRLGAPLAVKDLVAALRFAVQPLDDLNLAGLLVSPLIGWSQEQLLAHGYRDKHTRLWEHLRRSRDPEVAAVMDRLGEALRLADYEPPQDLLQWLLVGPWQGRRRLVARLGSEANDPIDELINAAKAYAVTDTPSLAGFLAWFDAGDGELKREADNAAGLVRVMTVHGSKGLQAPIVILADATSNPDNARERGIDLPDPANPARAIPLPPLSKDEKQGRIADRIDADKRADEQEHWRLLYVAMTRAEEALFVGGALTSRDKGEPSPKSWYARLRALFAADAEIGDPIWGARCEHGQPAPSVPAAAVKGGAATTPMLDLREPLPRWLERGPPAEPRPPRPLAPSSLGEEDAPDPPFPPGAGRDAARRGTLVHKLLERLPDVPAAAREDAGRGWLARHAADIPHDVRDGLLASALAVLGNADWADLFGPDSLAEVPVAAVVGGQVVAGTIDRLVIEPGRVRLVDYKSARRPPDAVHAVPRGVLRQMGAYAAALEATFPGRTVEVALLYTAVPRLIAVPVEVLAAHKPDLEPRE</sequence>
<comment type="caution">
    <text evidence="19">The sequence shown here is derived from an EMBL/GenBank/DDBJ whole genome shotgun (WGS) entry which is preliminary data.</text>
</comment>
<evidence type="ECO:0000313" key="20">
    <source>
        <dbReference type="Proteomes" id="UP000236327"/>
    </source>
</evidence>
<evidence type="ECO:0000256" key="4">
    <source>
        <dbReference type="ARBA" id="ARBA00022801"/>
    </source>
</evidence>
<feature type="compositionally biased region" description="Acidic residues" evidence="16">
    <location>
        <begin position="555"/>
        <end position="568"/>
    </location>
</feature>
<dbReference type="Pfam" id="PF00580">
    <property type="entry name" value="UvrD-helicase"/>
    <property type="match status" value="1"/>
</dbReference>
<comment type="catalytic activity">
    <reaction evidence="14">
        <text>ATP + H2O = ADP + phosphate + H(+)</text>
        <dbReference type="Rhea" id="RHEA:13065"/>
        <dbReference type="ChEBI" id="CHEBI:15377"/>
        <dbReference type="ChEBI" id="CHEBI:15378"/>
        <dbReference type="ChEBI" id="CHEBI:30616"/>
        <dbReference type="ChEBI" id="CHEBI:43474"/>
        <dbReference type="ChEBI" id="CHEBI:456216"/>
        <dbReference type="EC" id="5.6.2.4"/>
    </reaction>
</comment>
<dbReference type="GO" id="GO:0000725">
    <property type="term" value="P:recombinational repair"/>
    <property type="evidence" value="ECO:0007669"/>
    <property type="project" value="TreeGrafter"/>
</dbReference>
<dbReference type="RefSeq" id="WP_103095447.1">
    <property type="nucleotide sequence ID" value="NZ_LYMM01000027.1"/>
</dbReference>
<dbReference type="OrthoDB" id="9810135at2"/>
<dbReference type="InterPro" id="IPR011335">
    <property type="entry name" value="Restrct_endonuc-II-like"/>
</dbReference>
<keyword evidence="20" id="KW-1185">Reference proteome</keyword>
<dbReference type="GO" id="GO:0005829">
    <property type="term" value="C:cytosol"/>
    <property type="evidence" value="ECO:0007669"/>
    <property type="project" value="TreeGrafter"/>
</dbReference>
<evidence type="ECO:0000256" key="6">
    <source>
        <dbReference type="ARBA" id="ARBA00022839"/>
    </source>
</evidence>
<accession>A0A2K2G2J9</accession>
<keyword evidence="2 15" id="KW-0547">Nucleotide-binding</keyword>
<dbReference type="Pfam" id="PF12705">
    <property type="entry name" value="PDDEXK_1"/>
    <property type="match status" value="1"/>
</dbReference>
<dbReference type="Proteomes" id="UP000236327">
    <property type="component" value="Unassembled WGS sequence"/>
</dbReference>
<gene>
    <name evidence="19" type="ORF">A8V01_16955</name>
</gene>
<feature type="region of interest" description="Disordered" evidence="16">
    <location>
        <begin position="831"/>
        <end position="861"/>
    </location>
</feature>
<feature type="compositionally biased region" description="Basic and acidic residues" evidence="16">
    <location>
        <begin position="960"/>
        <end position="970"/>
    </location>
</feature>
<dbReference type="InterPro" id="IPR027417">
    <property type="entry name" value="P-loop_NTPase"/>
</dbReference>
<dbReference type="InterPro" id="IPR011604">
    <property type="entry name" value="PDDEXK-like_dom_sf"/>
</dbReference>
<evidence type="ECO:0000256" key="9">
    <source>
        <dbReference type="ARBA" id="ARBA00023204"/>
    </source>
</evidence>
<dbReference type="PANTHER" id="PTHR11070:SF2">
    <property type="entry name" value="ATP-DEPENDENT DNA HELICASE SRS2"/>
    <property type="match status" value="1"/>
</dbReference>
<dbReference type="AlphaFoldDB" id="A0A2K2G2J9"/>
<dbReference type="SUPFAM" id="SSF52540">
    <property type="entry name" value="P-loop containing nucleoside triphosphate hydrolases"/>
    <property type="match status" value="1"/>
</dbReference>
<evidence type="ECO:0000256" key="16">
    <source>
        <dbReference type="SAM" id="MobiDB-lite"/>
    </source>
</evidence>
<dbReference type="EC" id="5.6.2.4" evidence="12"/>